<evidence type="ECO:0000256" key="2">
    <source>
        <dbReference type="ARBA" id="ARBA00022679"/>
    </source>
</evidence>
<evidence type="ECO:0000313" key="4">
    <source>
        <dbReference type="EMBL" id="OMO88711.1"/>
    </source>
</evidence>
<dbReference type="InterPro" id="IPR058980">
    <property type="entry name" value="Glyco_transf_N"/>
</dbReference>
<dbReference type="PANTHER" id="PTHR48044">
    <property type="entry name" value="GLYCOSYLTRANSFERASE"/>
    <property type="match status" value="1"/>
</dbReference>
<dbReference type="EMBL" id="AWUE01017017">
    <property type="protein sequence ID" value="OMO88711.1"/>
    <property type="molecule type" value="Genomic_DNA"/>
</dbReference>
<proteinExistence type="inferred from homology"/>
<reference evidence="5" key="1">
    <citation type="submission" date="2013-09" db="EMBL/GenBank/DDBJ databases">
        <title>Corchorus olitorius genome sequencing.</title>
        <authorList>
            <person name="Alam M."/>
            <person name="Haque M.S."/>
            <person name="Islam M.S."/>
            <person name="Emdad E.M."/>
            <person name="Islam M.M."/>
            <person name="Ahmed B."/>
            <person name="Halim A."/>
            <person name="Hossen Q.M.M."/>
            <person name="Hossain M.Z."/>
            <person name="Ahmed R."/>
            <person name="Khan M.M."/>
            <person name="Islam R."/>
            <person name="Rashid M.M."/>
            <person name="Khan S.A."/>
            <person name="Rahman M.S."/>
            <person name="Alam M."/>
            <person name="Yahiya A.S."/>
            <person name="Khan M.S."/>
            <person name="Azam M.S."/>
            <person name="Haque T."/>
            <person name="Lashkar M.Z.H."/>
            <person name="Akhand A.I."/>
            <person name="Morshed G."/>
            <person name="Roy S."/>
            <person name="Uddin K.S."/>
            <person name="Rabeya T."/>
            <person name="Hossain A.S."/>
            <person name="Chowdhury A."/>
            <person name="Snigdha A.R."/>
            <person name="Mortoza M.S."/>
            <person name="Matin S.A."/>
            <person name="Hoque S.M.E."/>
            <person name="Islam M.K."/>
            <person name="Roy D.K."/>
            <person name="Haider R."/>
            <person name="Moosa M.M."/>
            <person name="Elias S.M."/>
            <person name="Hasan A.M."/>
            <person name="Jahan S."/>
            <person name="Shafiuddin M."/>
            <person name="Mahmood N."/>
            <person name="Shommy N.S."/>
        </authorList>
    </citation>
    <scope>NUCLEOTIDE SEQUENCE [LARGE SCALE GENOMIC DNA]</scope>
    <source>
        <strain evidence="5">cv. O-4</strain>
    </source>
</reference>
<dbReference type="Pfam" id="PF26168">
    <property type="entry name" value="Glyco_transf_N"/>
    <property type="match status" value="1"/>
</dbReference>
<comment type="similarity">
    <text evidence="1">Belongs to the UDP-glycosyltransferase family.</text>
</comment>
<dbReference type="GO" id="GO:1901135">
    <property type="term" value="P:carbohydrate derivative metabolic process"/>
    <property type="evidence" value="ECO:0007669"/>
    <property type="project" value="UniProtKB-ARBA"/>
</dbReference>
<evidence type="ECO:0000313" key="5">
    <source>
        <dbReference type="Proteomes" id="UP000187203"/>
    </source>
</evidence>
<dbReference type="STRING" id="93759.A0A1R3J1L0"/>
<accession>A0A1R3J1L0</accession>
<dbReference type="Gene3D" id="3.40.50.2000">
    <property type="entry name" value="Glycogen Phosphorylase B"/>
    <property type="match status" value="2"/>
</dbReference>
<dbReference type="PANTHER" id="PTHR48044:SF29">
    <property type="entry name" value="GLYCOSYLTRANSFERASE"/>
    <property type="match status" value="1"/>
</dbReference>
<keyword evidence="2" id="KW-0808">Transferase</keyword>
<dbReference type="Proteomes" id="UP000187203">
    <property type="component" value="Unassembled WGS sequence"/>
</dbReference>
<dbReference type="AlphaFoldDB" id="A0A1R3J1L0"/>
<feature type="domain" description="Glycosyltransferase N-terminal" evidence="3">
    <location>
        <begin position="7"/>
        <end position="236"/>
    </location>
</feature>
<evidence type="ECO:0000256" key="1">
    <source>
        <dbReference type="ARBA" id="ARBA00009995"/>
    </source>
</evidence>
<dbReference type="GO" id="GO:0008194">
    <property type="term" value="F:UDP-glycosyltransferase activity"/>
    <property type="evidence" value="ECO:0007669"/>
    <property type="project" value="InterPro"/>
</dbReference>
<organism evidence="4 5">
    <name type="scientific">Corchorus olitorius</name>
    <dbReference type="NCBI Taxonomy" id="93759"/>
    <lineage>
        <taxon>Eukaryota</taxon>
        <taxon>Viridiplantae</taxon>
        <taxon>Streptophyta</taxon>
        <taxon>Embryophyta</taxon>
        <taxon>Tracheophyta</taxon>
        <taxon>Spermatophyta</taxon>
        <taxon>Magnoliopsida</taxon>
        <taxon>eudicotyledons</taxon>
        <taxon>Gunneridae</taxon>
        <taxon>Pentapetalae</taxon>
        <taxon>rosids</taxon>
        <taxon>malvids</taxon>
        <taxon>Malvales</taxon>
        <taxon>Malvaceae</taxon>
        <taxon>Grewioideae</taxon>
        <taxon>Apeibeae</taxon>
        <taxon>Corchorus</taxon>
    </lineage>
</organism>
<dbReference type="InterPro" id="IPR002213">
    <property type="entry name" value="UDP_glucos_trans"/>
</dbReference>
<protein>
    <submittedName>
        <fullName evidence="4">UDP-glucuronosyl/UDP-glucosyltransferase</fullName>
    </submittedName>
</protein>
<gene>
    <name evidence="4" type="ORF">COLO4_20116</name>
</gene>
<dbReference type="CDD" id="cd03784">
    <property type="entry name" value="GT1_Gtf-like"/>
    <property type="match status" value="1"/>
</dbReference>
<evidence type="ECO:0000259" key="3">
    <source>
        <dbReference type="Pfam" id="PF26168"/>
    </source>
</evidence>
<comment type="caution">
    <text evidence="4">The sequence shown here is derived from an EMBL/GenBank/DDBJ whole genome shotgun (WGS) entry which is preliminary data.</text>
</comment>
<sequence length="368" mass="41946">MDSKQKKISVLMFPWLAYGHISPFLELAKKLSKRNFHIFFCSTPINLNSKSKLSPKYSQSIQFVEFHLPSSPDLPPHYHTTNGLPPHLMNTLKKTLDMSSLHFSKILETLNPDLLVYDFIQPWAPLLALSNKIPAVHLLCTSAAMSSFSVHAFKKPCEDFPFPNICVHGNFMNAKFNNMMENCSGDDGISDQDRVLQSFERSTKIILVKTFEELEGKFMDYLSVLLNKKIVPTGPLIQDPNEEGDDDERTKMLLEWLNKKSKSSTVFVSFGTIPMHLDQPFNARLVVDVGVGLEVRRNHKNGSLEREEIAKVIKEVVLGDYENGGEVVRRKAREMSNHINKKGEKEMDELVEELMHICEMKPNSCYLS</sequence>
<name>A0A1R3J1L0_9ROSI</name>
<keyword evidence="5" id="KW-1185">Reference proteome</keyword>
<dbReference type="SUPFAM" id="SSF53756">
    <property type="entry name" value="UDP-Glycosyltransferase/glycogen phosphorylase"/>
    <property type="match status" value="1"/>
</dbReference>
<dbReference type="OrthoDB" id="5835829at2759"/>